<dbReference type="PROSITE" id="PS51371">
    <property type="entry name" value="CBS"/>
    <property type="match status" value="2"/>
</dbReference>
<dbReference type="SUPFAM" id="SSF53448">
    <property type="entry name" value="Nucleotide-diphospho-sugar transferases"/>
    <property type="match status" value="1"/>
</dbReference>
<evidence type="ECO:0000313" key="4">
    <source>
        <dbReference type="Proteomes" id="UP000298596"/>
    </source>
</evidence>
<reference evidence="3 4" key="1">
    <citation type="submission" date="2018-09" db="EMBL/GenBank/DDBJ databases">
        <title>Whole genome based analysis of evolution and adaptive divergence in Indian and Brazilian strains of Azospirillum brasilense.</title>
        <authorList>
            <person name="Singh C."/>
            <person name="Tripathi A.K."/>
        </authorList>
    </citation>
    <scope>NUCLEOTIDE SEQUENCE [LARGE SCALE GENOMIC DNA]</scope>
    <source>
        <strain evidence="3 4">MTCC4036</strain>
        <plasmid evidence="3 4">p5</plasmid>
    </source>
</reference>
<keyword evidence="3" id="KW-0614">Plasmid</keyword>
<dbReference type="InterPro" id="IPR046342">
    <property type="entry name" value="CBS_dom_sf"/>
</dbReference>
<dbReference type="SUPFAM" id="SSF54631">
    <property type="entry name" value="CBS-domain pair"/>
    <property type="match status" value="1"/>
</dbReference>
<name>A0A4D8QG60_AZOBR</name>
<gene>
    <name evidence="3" type="ORF">D3867_35300</name>
</gene>
<sequence>MLASSPGNVQAYPLAVRARIIRGRMREIGEAADLGFWKALKGGRVSGAEEMGSHMEGRDFRSACTDSALPIQEGMAQLERAHKRILLVVDAERRLLGVVGDSDLRRARLNGQDFSAPLHTIMTRNPVVGRLGMTSAEMLALMRRTHCHELPVLDSAGRVIDLFLIEDVFDVQEPSPTLTAVVMAGGLGQRLRPLTEHTPKPLLPVGDQPILFTLLDQLLASHCERIYLALNYMAPAVIEAVEAVPRYRQAVRFLRENTMLGTIGALSLLPERPDRPFIVMNGDILARVPFEDILRTHQREGNALTVAVREQTQQLSYGIVTLEGTRVTGMREKPILSHFINAGIYVLAPSLLDRIPHQTRYDATTLIEDLLRQGLRVGSFPMRDYWIDIGLPDQLEQARRDYEGMFGAACSERPVGAGA</sequence>
<protein>
    <submittedName>
        <fullName evidence="3">CBS domain-containing protein</fullName>
    </submittedName>
</protein>
<organism evidence="3 4">
    <name type="scientific">Azospirillum brasilense</name>
    <dbReference type="NCBI Taxonomy" id="192"/>
    <lineage>
        <taxon>Bacteria</taxon>
        <taxon>Pseudomonadati</taxon>
        <taxon>Pseudomonadota</taxon>
        <taxon>Alphaproteobacteria</taxon>
        <taxon>Rhodospirillales</taxon>
        <taxon>Azospirillaceae</taxon>
        <taxon>Azospirillum</taxon>
    </lineage>
</organism>
<evidence type="ECO:0000313" key="3">
    <source>
        <dbReference type="EMBL" id="QCO07170.1"/>
    </source>
</evidence>
<dbReference type="InterPro" id="IPR005835">
    <property type="entry name" value="NTP_transferase_dom"/>
</dbReference>
<dbReference type="Pfam" id="PF00483">
    <property type="entry name" value="NTP_transferase"/>
    <property type="match status" value="1"/>
</dbReference>
<evidence type="ECO:0000259" key="2">
    <source>
        <dbReference type="PROSITE" id="PS51371"/>
    </source>
</evidence>
<dbReference type="Gene3D" id="3.10.580.10">
    <property type="entry name" value="CBS-domain"/>
    <property type="match status" value="1"/>
</dbReference>
<dbReference type="PANTHER" id="PTHR22572">
    <property type="entry name" value="SUGAR-1-PHOSPHATE GUANYL TRANSFERASE"/>
    <property type="match status" value="1"/>
</dbReference>
<dbReference type="EMBL" id="CP032335">
    <property type="protein sequence ID" value="QCO07170.1"/>
    <property type="molecule type" value="Genomic_DNA"/>
</dbReference>
<accession>A0A4D8QG60</accession>
<evidence type="ECO:0000256" key="1">
    <source>
        <dbReference type="PROSITE-ProRule" id="PRU00703"/>
    </source>
</evidence>
<geneLocation type="plasmid" evidence="3">
    <name>p5</name>
</geneLocation>
<dbReference type="InterPro" id="IPR029044">
    <property type="entry name" value="Nucleotide-diphossugar_trans"/>
</dbReference>
<feature type="domain" description="CBS" evidence="2">
    <location>
        <begin position="122"/>
        <end position="181"/>
    </location>
</feature>
<proteinExistence type="predicted"/>
<keyword evidence="1" id="KW-0129">CBS domain</keyword>
<dbReference type="AlphaFoldDB" id="A0A4D8QG60"/>
<dbReference type="Gene3D" id="3.90.550.10">
    <property type="entry name" value="Spore Coat Polysaccharide Biosynthesis Protein SpsA, Chain A"/>
    <property type="match status" value="1"/>
</dbReference>
<dbReference type="CDD" id="cd06426">
    <property type="entry name" value="NTP_transferase_like_2"/>
    <property type="match status" value="1"/>
</dbReference>
<dbReference type="InterPro" id="IPR000644">
    <property type="entry name" value="CBS_dom"/>
</dbReference>
<dbReference type="SMART" id="SM00116">
    <property type="entry name" value="CBS"/>
    <property type="match status" value="2"/>
</dbReference>
<dbReference type="Pfam" id="PF00571">
    <property type="entry name" value="CBS"/>
    <property type="match status" value="2"/>
</dbReference>
<feature type="domain" description="CBS" evidence="2">
    <location>
        <begin position="55"/>
        <end position="114"/>
    </location>
</feature>
<dbReference type="InterPro" id="IPR050486">
    <property type="entry name" value="Mannose-1P_guanyltransferase"/>
</dbReference>
<dbReference type="Proteomes" id="UP000298596">
    <property type="component" value="Plasmid p5"/>
</dbReference>